<dbReference type="AlphaFoldDB" id="A0A382QR09"/>
<feature type="transmembrane region" description="Helical" evidence="1">
    <location>
        <begin position="53"/>
        <end position="76"/>
    </location>
</feature>
<dbReference type="EMBL" id="UINC01115611">
    <property type="protein sequence ID" value="SVC86771.1"/>
    <property type="molecule type" value="Genomic_DNA"/>
</dbReference>
<gene>
    <name evidence="3" type="ORF">METZ01_LOCUS339625</name>
</gene>
<dbReference type="Pfam" id="PF09335">
    <property type="entry name" value="VTT_dom"/>
    <property type="match status" value="1"/>
</dbReference>
<proteinExistence type="predicted"/>
<evidence type="ECO:0000259" key="2">
    <source>
        <dbReference type="Pfam" id="PF09335"/>
    </source>
</evidence>
<feature type="transmembrane region" description="Helical" evidence="1">
    <location>
        <begin position="132"/>
        <end position="153"/>
    </location>
</feature>
<reference evidence="3" key="1">
    <citation type="submission" date="2018-05" db="EMBL/GenBank/DDBJ databases">
        <authorList>
            <person name="Lanie J.A."/>
            <person name="Ng W.-L."/>
            <person name="Kazmierczak K.M."/>
            <person name="Andrzejewski T.M."/>
            <person name="Davidsen T.M."/>
            <person name="Wayne K.J."/>
            <person name="Tettelin H."/>
            <person name="Glass J.I."/>
            <person name="Rusch D."/>
            <person name="Podicherti R."/>
            <person name="Tsui H.-C.T."/>
            <person name="Winkler M.E."/>
        </authorList>
    </citation>
    <scope>NUCLEOTIDE SEQUENCE</scope>
</reference>
<keyword evidence="1" id="KW-0812">Transmembrane</keyword>
<keyword evidence="1" id="KW-1133">Transmembrane helix</keyword>
<feature type="non-terminal residue" evidence="3">
    <location>
        <position position="1"/>
    </location>
</feature>
<feature type="domain" description="VTT" evidence="2">
    <location>
        <begin position="34"/>
        <end position="158"/>
    </location>
</feature>
<sequence>KELYLKTIRLAGHKSSKFYLAILSFIESSFFPIPPDVMIVPMVMAQKNEFKKIFIIATLFSTLGGLFGYFIGSFFLDLSMSIIELYGYEQNVNDFKNNMSNTGGILVWLSILFLAGFTPLPFKVFTITSGIIGFNIFIFLIICLIGRGLRFFLVSFFTAKLGQNFVNFLEKKGALWFTVIGVVLVIIGIIIYFIFK</sequence>
<dbReference type="PANTHER" id="PTHR42709">
    <property type="entry name" value="ALKALINE PHOSPHATASE LIKE PROTEIN"/>
    <property type="match status" value="1"/>
</dbReference>
<evidence type="ECO:0000256" key="1">
    <source>
        <dbReference type="SAM" id="Phobius"/>
    </source>
</evidence>
<keyword evidence="1" id="KW-0472">Membrane</keyword>
<name>A0A382QR09_9ZZZZ</name>
<evidence type="ECO:0000313" key="3">
    <source>
        <dbReference type="EMBL" id="SVC86771.1"/>
    </source>
</evidence>
<dbReference type="PANTHER" id="PTHR42709:SF11">
    <property type="entry name" value="DEDA FAMILY PROTEIN"/>
    <property type="match status" value="1"/>
</dbReference>
<protein>
    <recommendedName>
        <fullName evidence="2">VTT domain-containing protein</fullName>
    </recommendedName>
</protein>
<dbReference type="InterPro" id="IPR032816">
    <property type="entry name" value="VTT_dom"/>
</dbReference>
<feature type="transmembrane region" description="Helical" evidence="1">
    <location>
        <begin position="173"/>
        <end position="195"/>
    </location>
</feature>
<organism evidence="3">
    <name type="scientific">marine metagenome</name>
    <dbReference type="NCBI Taxonomy" id="408172"/>
    <lineage>
        <taxon>unclassified sequences</taxon>
        <taxon>metagenomes</taxon>
        <taxon>ecological metagenomes</taxon>
    </lineage>
</organism>
<accession>A0A382QR09</accession>
<feature type="transmembrane region" description="Helical" evidence="1">
    <location>
        <begin position="105"/>
        <end position="125"/>
    </location>
</feature>
<dbReference type="GO" id="GO:0005886">
    <property type="term" value="C:plasma membrane"/>
    <property type="evidence" value="ECO:0007669"/>
    <property type="project" value="TreeGrafter"/>
</dbReference>
<dbReference type="InterPro" id="IPR051311">
    <property type="entry name" value="DedA_domain"/>
</dbReference>